<evidence type="ECO:0000256" key="4">
    <source>
        <dbReference type="ARBA" id="ARBA00022771"/>
    </source>
</evidence>
<evidence type="ECO:0000256" key="5">
    <source>
        <dbReference type="ARBA" id="ARBA00022833"/>
    </source>
</evidence>
<comment type="caution">
    <text evidence="12">The sequence shown here is derived from an EMBL/GenBank/DDBJ whole genome shotgun (WGS) entry which is preliminary data.</text>
</comment>
<accession>A0ABQ8IY51</accession>
<dbReference type="PROSITE" id="PS50157">
    <property type="entry name" value="ZINC_FINGER_C2H2_2"/>
    <property type="match status" value="10"/>
</dbReference>
<feature type="region of interest" description="Disordered" evidence="10">
    <location>
        <begin position="159"/>
        <end position="181"/>
    </location>
</feature>
<reference evidence="12 13" key="1">
    <citation type="journal article" date="2018" name="J. Allergy Clin. Immunol.">
        <title>High-quality assembly of Dermatophagoides pteronyssinus genome and transcriptome reveals a wide range of novel allergens.</title>
        <authorList>
            <person name="Liu X.Y."/>
            <person name="Yang K.Y."/>
            <person name="Wang M.Q."/>
            <person name="Kwok J.S."/>
            <person name="Zeng X."/>
            <person name="Yang Z."/>
            <person name="Xiao X.J."/>
            <person name="Lau C.P."/>
            <person name="Li Y."/>
            <person name="Huang Z.M."/>
            <person name="Ba J.G."/>
            <person name="Yim A.K."/>
            <person name="Ouyang C.Y."/>
            <person name="Ngai S.M."/>
            <person name="Chan T.F."/>
            <person name="Leung E.L."/>
            <person name="Liu L."/>
            <person name="Liu Z.G."/>
            <person name="Tsui S.K."/>
        </authorList>
    </citation>
    <scope>NUCLEOTIDE SEQUENCE [LARGE SCALE GENOMIC DNA]</scope>
    <source>
        <strain evidence="12">Derp</strain>
    </source>
</reference>
<feature type="domain" description="C2H2-type" evidence="11">
    <location>
        <begin position="643"/>
        <end position="669"/>
    </location>
</feature>
<dbReference type="SMART" id="SM00355">
    <property type="entry name" value="ZnF_C2H2"/>
    <property type="match status" value="10"/>
</dbReference>
<evidence type="ECO:0000256" key="6">
    <source>
        <dbReference type="ARBA" id="ARBA00023015"/>
    </source>
</evidence>
<feature type="compositionally biased region" description="Low complexity" evidence="10">
    <location>
        <begin position="84"/>
        <end position="94"/>
    </location>
</feature>
<evidence type="ECO:0000259" key="11">
    <source>
        <dbReference type="PROSITE" id="PS50157"/>
    </source>
</evidence>
<dbReference type="InterPro" id="IPR036236">
    <property type="entry name" value="Znf_C2H2_sf"/>
</dbReference>
<organism evidence="12 13">
    <name type="scientific">Dermatophagoides pteronyssinus</name>
    <name type="common">European house dust mite</name>
    <dbReference type="NCBI Taxonomy" id="6956"/>
    <lineage>
        <taxon>Eukaryota</taxon>
        <taxon>Metazoa</taxon>
        <taxon>Ecdysozoa</taxon>
        <taxon>Arthropoda</taxon>
        <taxon>Chelicerata</taxon>
        <taxon>Arachnida</taxon>
        <taxon>Acari</taxon>
        <taxon>Acariformes</taxon>
        <taxon>Sarcoptiformes</taxon>
        <taxon>Astigmata</taxon>
        <taxon>Psoroptidia</taxon>
        <taxon>Analgoidea</taxon>
        <taxon>Pyroglyphidae</taxon>
        <taxon>Dermatophagoidinae</taxon>
        <taxon>Dermatophagoides</taxon>
    </lineage>
</organism>
<dbReference type="SUPFAM" id="SSF57667">
    <property type="entry name" value="beta-beta-alpha zinc fingers"/>
    <property type="match status" value="6"/>
</dbReference>
<dbReference type="PANTHER" id="PTHR47772">
    <property type="entry name" value="ZINC FINGER PROTEIN 200"/>
    <property type="match status" value="1"/>
</dbReference>
<evidence type="ECO:0000256" key="9">
    <source>
        <dbReference type="PROSITE-ProRule" id="PRU00042"/>
    </source>
</evidence>
<feature type="domain" description="C2H2-type" evidence="11">
    <location>
        <begin position="243"/>
        <end position="270"/>
    </location>
</feature>
<keyword evidence="8" id="KW-0539">Nucleus</keyword>
<name>A0ABQ8IY51_DERPT</name>
<feature type="compositionally biased region" description="Low complexity" evidence="10">
    <location>
        <begin position="101"/>
        <end position="115"/>
    </location>
</feature>
<feature type="domain" description="C2H2-type" evidence="11">
    <location>
        <begin position="271"/>
        <end position="298"/>
    </location>
</feature>
<keyword evidence="7" id="KW-0804">Transcription</keyword>
<keyword evidence="13" id="KW-1185">Reference proteome</keyword>
<keyword evidence="3" id="KW-0677">Repeat</keyword>
<proteinExistence type="predicted"/>
<feature type="region of interest" description="Disordered" evidence="10">
    <location>
        <begin position="853"/>
        <end position="917"/>
    </location>
</feature>
<feature type="compositionally biased region" description="Low complexity" evidence="10">
    <location>
        <begin position="171"/>
        <end position="181"/>
    </location>
</feature>
<evidence type="ECO:0000256" key="2">
    <source>
        <dbReference type="ARBA" id="ARBA00022723"/>
    </source>
</evidence>
<feature type="domain" description="C2H2-type" evidence="11">
    <location>
        <begin position="679"/>
        <end position="703"/>
    </location>
</feature>
<dbReference type="PANTHER" id="PTHR47772:SF13">
    <property type="entry name" value="GASTRULA ZINC FINGER PROTEIN XLCGF49.1-LIKE-RELATED"/>
    <property type="match status" value="1"/>
</dbReference>
<keyword evidence="5" id="KW-0862">Zinc</keyword>
<evidence type="ECO:0000256" key="3">
    <source>
        <dbReference type="ARBA" id="ARBA00022737"/>
    </source>
</evidence>
<keyword evidence="6" id="KW-0805">Transcription regulation</keyword>
<feature type="domain" description="C2H2-type" evidence="11">
    <location>
        <begin position="615"/>
        <end position="642"/>
    </location>
</feature>
<reference evidence="12 13" key="2">
    <citation type="journal article" date="2022" name="Mol. Biol. Evol.">
        <title>Comparative Genomics Reveals Insights into the Divergent Evolution of Astigmatic Mites and Household Pest Adaptations.</title>
        <authorList>
            <person name="Xiong Q."/>
            <person name="Wan A.T."/>
            <person name="Liu X."/>
            <person name="Fung C.S."/>
            <person name="Xiao X."/>
            <person name="Malainual N."/>
            <person name="Hou J."/>
            <person name="Wang L."/>
            <person name="Wang M."/>
            <person name="Yang K.Y."/>
            <person name="Cui Y."/>
            <person name="Leung E.L."/>
            <person name="Nong W."/>
            <person name="Shin S.K."/>
            <person name="Au S.W."/>
            <person name="Jeong K.Y."/>
            <person name="Chew F.T."/>
            <person name="Hui J.H."/>
            <person name="Leung T.F."/>
            <person name="Tungtrongchitr A."/>
            <person name="Zhong N."/>
            <person name="Liu Z."/>
            <person name="Tsui S.K."/>
        </authorList>
    </citation>
    <scope>NUCLEOTIDE SEQUENCE [LARGE SCALE GENOMIC DNA]</scope>
    <source>
        <strain evidence="12">Derp</strain>
    </source>
</reference>
<dbReference type="PROSITE" id="PS00028">
    <property type="entry name" value="ZINC_FINGER_C2H2_1"/>
    <property type="match status" value="9"/>
</dbReference>
<feature type="compositionally biased region" description="Polar residues" evidence="10">
    <location>
        <begin position="853"/>
        <end position="880"/>
    </location>
</feature>
<evidence type="ECO:0000256" key="1">
    <source>
        <dbReference type="ARBA" id="ARBA00004123"/>
    </source>
</evidence>
<feature type="compositionally biased region" description="Low complexity" evidence="10">
    <location>
        <begin position="882"/>
        <end position="917"/>
    </location>
</feature>
<dbReference type="InterPro" id="IPR013087">
    <property type="entry name" value="Znf_C2H2_type"/>
</dbReference>
<evidence type="ECO:0000256" key="7">
    <source>
        <dbReference type="ARBA" id="ARBA00023163"/>
    </source>
</evidence>
<dbReference type="Gene3D" id="3.30.160.60">
    <property type="entry name" value="Classic Zinc Finger"/>
    <property type="match status" value="7"/>
</dbReference>
<feature type="region of interest" description="Disordered" evidence="10">
    <location>
        <begin position="84"/>
        <end position="116"/>
    </location>
</feature>
<feature type="domain" description="C2H2-type" evidence="11">
    <location>
        <begin position="587"/>
        <end position="614"/>
    </location>
</feature>
<feature type="domain" description="C2H2-type" evidence="11">
    <location>
        <begin position="329"/>
        <end position="356"/>
    </location>
</feature>
<gene>
    <name evidence="12" type="ORF">DERP_013504</name>
</gene>
<evidence type="ECO:0000313" key="13">
    <source>
        <dbReference type="Proteomes" id="UP000887458"/>
    </source>
</evidence>
<feature type="domain" description="C2H2-type" evidence="11">
    <location>
        <begin position="360"/>
        <end position="387"/>
    </location>
</feature>
<sequence length="917" mass="102219">MCIFKNYYYTSAHSNAHIDCNLPPVISLFKLKNFIHQPNFKNLLNTNIDNNDNDHSQNHKGYISLLDSGTSNGTLVNETNPIINNENDSINNTNSGFVYGNNNSSSSSSPSENNSIRLNRQHFNDNNSSLSTSSTKVGQILTSLANNCVDHQQSSLKFSSSTSNQFESNHSHSINNNNQHQTNLNENHLNNFHHNHQHGSLATNGHINSFNRKYQCKMCPQIFYSKADMQLHTQVHMRETKPYKCTQCTKTFANSSYLSQHSRIHLGIKPYHCELCQRKFTQLSHLQQHERTHTGDKPYKCRYGNCTKAFSQLSNLQSHSRSHQTDKPFKCNSCYKCFTDESALLDHIPKHKDSKHLKTHICQYCGKSYTQESYLQKHLQKHTDRMSSVGGGGGNKCNINSTQLSSQNVNRQQNHCVIPASAFDPSSSTIYLNNSGLDLQMIANNTNKLSTNSAAATTFSLPQNSINSANNQALRMTSYLSAYEPLNFPNKISGMDTITGMVVATTNASGSGNIHTGKKSSATSIVTNLSSLDKNSAVNQTIAFPNQLIALNQIRNYASMPITSTSNIVGTIVATAAALSQAGKKPHFCAECRKSFSSVHQLAQHNRVHSGEKPYDCGYCERKFKQLSHLQQHTRLHTGERPYKCDCGRSFIQLSNLQQHMKTHEDSSSVSSKDIDKNFFCPHCGKGFKGQNSLFHHQTKKHADLVNPTQIVEKQLGVTVGIVNQQINSIQQQQQQPQQITQPITQSLLTHFEQMKFDPKHQKDTQHIVLQTLKQQHQQNNLQQQQQNQKIKEENYEDEIALNLNDILMTSLITNGIELETPVTTATTVAASTSTSTNQIVSANMIAQNMLDNLSQPTNGQTGNGATTPNQQQRFQNGTTPKAVKSSASSLKATTATSSSNTVNNNSNVNNNSTYWT</sequence>
<dbReference type="Pfam" id="PF00096">
    <property type="entry name" value="zf-C2H2"/>
    <property type="match status" value="7"/>
</dbReference>
<keyword evidence="2" id="KW-0479">Metal-binding</keyword>
<dbReference type="Proteomes" id="UP000887458">
    <property type="component" value="Unassembled WGS sequence"/>
</dbReference>
<feature type="domain" description="C2H2-type" evidence="11">
    <location>
        <begin position="299"/>
        <end position="328"/>
    </location>
</feature>
<dbReference type="EMBL" id="NJHN03000100">
    <property type="protein sequence ID" value="KAH9415035.1"/>
    <property type="molecule type" value="Genomic_DNA"/>
</dbReference>
<keyword evidence="4 9" id="KW-0863">Zinc-finger</keyword>
<feature type="domain" description="C2H2-type" evidence="11">
    <location>
        <begin position="214"/>
        <end position="241"/>
    </location>
</feature>
<comment type="subcellular location">
    <subcellularLocation>
        <location evidence="1">Nucleus</location>
    </subcellularLocation>
</comment>
<evidence type="ECO:0000256" key="8">
    <source>
        <dbReference type="ARBA" id="ARBA00023242"/>
    </source>
</evidence>
<evidence type="ECO:0000313" key="12">
    <source>
        <dbReference type="EMBL" id="KAH9415035.1"/>
    </source>
</evidence>
<dbReference type="InterPro" id="IPR050636">
    <property type="entry name" value="C2H2-ZF_domain-containing"/>
</dbReference>
<protein>
    <recommendedName>
        <fullName evidence="11">C2H2-type domain-containing protein</fullName>
    </recommendedName>
</protein>
<evidence type="ECO:0000256" key="10">
    <source>
        <dbReference type="SAM" id="MobiDB-lite"/>
    </source>
</evidence>